<dbReference type="RefSeq" id="WP_115277998.1">
    <property type="nucleotide sequence ID" value="NZ_AP022600.1"/>
</dbReference>
<dbReference type="OrthoDB" id="4760221at2"/>
<protein>
    <submittedName>
        <fullName evidence="1">Alanine- and valine-rich protein</fullName>
    </submittedName>
</protein>
<name>A0A378TAZ4_9MYCO</name>
<gene>
    <name evidence="1" type="ORF">NCTC10821_01466</name>
</gene>
<dbReference type="NCBIfam" id="TIGR03931">
    <property type="entry name" value="T7SS_Rv3446c"/>
    <property type="match status" value="1"/>
</dbReference>
<dbReference type="AlphaFoldDB" id="A0A378TAZ4"/>
<dbReference type="InterPro" id="IPR023840">
    <property type="entry name" value="T7SS_Rv3446c"/>
</dbReference>
<organism evidence="1 2">
    <name type="scientific">Mycolicibacterium tokaiense</name>
    <dbReference type="NCBI Taxonomy" id="39695"/>
    <lineage>
        <taxon>Bacteria</taxon>
        <taxon>Bacillati</taxon>
        <taxon>Actinomycetota</taxon>
        <taxon>Actinomycetes</taxon>
        <taxon>Mycobacteriales</taxon>
        <taxon>Mycobacteriaceae</taxon>
        <taxon>Mycolicibacterium</taxon>
    </lineage>
</organism>
<keyword evidence="2" id="KW-1185">Reference proteome</keyword>
<dbReference type="EMBL" id="UGQT01000001">
    <property type="protein sequence ID" value="STZ57961.1"/>
    <property type="molecule type" value="Genomic_DNA"/>
</dbReference>
<accession>A0A378TAZ4</accession>
<dbReference type="Proteomes" id="UP000254978">
    <property type="component" value="Unassembled WGS sequence"/>
</dbReference>
<proteinExistence type="predicted"/>
<evidence type="ECO:0000313" key="1">
    <source>
        <dbReference type="EMBL" id="STZ57961.1"/>
    </source>
</evidence>
<evidence type="ECO:0000313" key="2">
    <source>
        <dbReference type="Proteomes" id="UP000254978"/>
    </source>
</evidence>
<sequence>MTVTCLLGPAEVQRVTPPATVADPMLAGAALDAGPARVVLVGDQPIAVGTLWHDLLAPLLADADAATLVHPGWWTPPMVELVHRAATALVQTVTVTSRAALLAGSGPGLVVVEIAEHAVLVTGSSGPLGLVRRGDGSVVERIADLVGSSPAIIDAPADIPGSSVLTGAVAAALSVRGVRVSRNGAERISAALASPAQNVSRRPRWAVAAALTAGLVSAGVWALHPSEPDRRPVVTAALVEGRVTVQVPAAWTVQRVTTGPGSARVQVVSPEDPDVMLHLTQSRVPVQDLAATATALRSAIDAEPAGTFVDFDPAGRRAGRPVVTYREVRPGRDIGWTVLVDADVRISIGCQSAPGRADTVAAACDDAVRTAQRLG</sequence>
<reference evidence="1 2" key="1">
    <citation type="submission" date="2018-06" db="EMBL/GenBank/DDBJ databases">
        <authorList>
            <consortium name="Pathogen Informatics"/>
            <person name="Doyle S."/>
        </authorList>
    </citation>
    <scope>NUCLEOTIDE SEQUENCE [LARGE SCALE GENOMIC DNA]</scope>
    <source>
        <strain evidence="1 2">NCTC10821</strain>
    </source>
</reference>